<sequence length="346" mass="36258">MAEEGTGWGGDLWKAADLLTPMAVRVAATLRLADHIAAGRTTPGDLAAVVDADRDALGRVMDHLVTSGVLSRDGDGAYGLTALGEQLRDDHPGGLRPWLDLDGAIGRADLCFVQLLHTVRTGEPAFPRQFGRPYWDDLAADDTRSASFDALMGSRLVAEAPAVAAAYPWGELGHVVDVGGGNGSLLIALLRAHEGLRGTVIDLAGPVDRARQAIASAGLDDRAGAQAGSFFDALPAGAGGYLLSGVLHDWDDEDALRILRRCAEAAGAAGRVLAVDHVADGGEGGEGAQHTEGDLRMLCYVRGRERTLDRLGELAGRAGLRLESVTPAASRSIIEFLPIQLNHPFS</sequence>
<dbReference type="Gene3D" id="3.40.50.150">
    <property type="entry name" value="Vaccinia Virus protein VP39"/>
    <property type="match status" value="1"/>
</dbReference>
<dbReference type="InterPro" id="IPR001077">
    <property type="entry name" value="COMT_C"/>
</dbReference>
<dbReference type="eggNOG" id="COG2890">
    <property type="taxonomic scope" value="Bacteria"/>
</dbReference>
<dbReference type="SUPFAM" id="SSF46785">
    <property type="entry name" value="Winged helix' DNA-binding domain"/>
    <property type="match status" value="1"/>
</dbReference>
<name>A0A1I5RN86_9ACTN</name>
<evidence type="ECO:0000259" key="6">
    <source>
        <dbReference type="Pfam" id="PF08100"/>
    </source>
</evidence>
<dbReference type="InterPro" id="IPR036390">
    <property type="entry name" value="WH_DNA-bd_sf"/>
</dbReference>
<dbReference type="PROSITE" id="PS51683">
    <property type="entry name" value="SAM_OMT_II"/>
    <property type="match status" value="1"/>
</dbReference>
<evidence type="ECO:0000256" key="3">
    <source>
        <dbReference type="ARBA" id="ARBA00022691"/>
    </source>
</evidence>
<feature type="active site" description="Proton acceptor" evidence="4">
    <location>
        <position position="248"/>
    </location>
</feature>
<dbReference type="Proteomes" id="UP000183413">
    <property type="component" value="Unassembled WGS sequence"/>
</dbReference>
<dbReference type="EMBL" id="FOVH01000015">
    <property type="protein sequence ID" value="SFP59850.1"/>
    <property type="molecule type" value="Genomic_DNA"/>
</dbReference>
<dbReference type="InterPro" id="IPR036388">
    <property type="entry name" value="WH-like_DNA-bd_sf"/>
</dbReference>
<accession>A0A1I5RN86</accession>
<organism evidence="7 8">
    <name type="scientific">Actinomadura madurae</name>
    <dbReference type="NCBI Taxonomy" id="1993"/>
    <lineage>
        <taxon>Bacteria</taxon>
        <taxon>Bacillati</taxon>
        <taxon>Actinomycetota</taxon>
        <taxon>Actinomycetes</taxon>
        <taxon>Streptosporangiales</taxon>
        <taxon>Thermomonosporaceae</taxon>
        <taxon>Actinomadura</taxon>
    </lineage>
</organism>
<evidence type="ECO:0000313" key="7">
    <source>
        <dbReference type="EMBL" id="SFP59850.1"/>
    </source>
</evidence>
<protein>
    <submittedName>
        <fullName evidence="7">O-methyltransferase</fullName>
    </submittedName>
</protein>
<dbReference type="Gene3D" id="1.10.287.1350">
    <property type="match status" value="1"/>
</dbReference>
<keyword evidence="2 7" id="KW-0808">Transferase</keyword>
<feature type="domain" description="O-methyltransferase dimerisation" evidence="6">
    <location>
        <begin position="18"/>
        <end position="85"/>
    </location>
</feature>
<dbReference type="STRING" id="1993.SAMN04489713_115181"/>
<dbReference type="GO" id="GO:0046983">
    <property type="term" value="F:protein dimerization activity"/>
    <property type="evidence" value="ECO:0007669"/>
    <property type="project" value="InterPro"/>
</dbReference>
<keyword evidence="8" id="KW-1185">Reference proteome</keyword>
<dbReference type="PANTHER" id="PTHR43712:SF2">
    <property type="entry name" value="O-METHYLTRANSFERASE CICE"/>
    <property type="match status" value="1"/>
</dbReference>
<dbReference type="InterPro" id="IPR012967">
    <property type="entry name" value="COMT_dimerisation"/>
</dbReference>
<evidence type="ECO:0000256" key="4">
    <source>
        <dbReference type="PIRSR" id="PIRSR005739-1"/>
    </source>
</evidence>
<dbReference type="Pfam" id="PF08100">
    <property type="entry name" value="Dimerisation"/>
    <property type="match status" value="1"/>
</dbReference>
<feature type="domain" description="O-methyltransferase C-terminal" evidence="5">
    <location>
        <begin position="113"/>
        <end position="320"/>
    </location>
</feature>
<dbReference type="RefSeq" id="WP_075023615.1">
    <property type="nucleotide sequence ID" value="NZ_FOVH01000015.1"/>
</dbReference>
<dbReference type="SUPFAM" id="SSF53335">
    <property type="entry name" value="S-adenosyl-L-methionine-dependent methyltransferases"/>
    <property type="match status" value="1"/>
</dbReference>
<dbReference type="InterPro" id="IPR016461">
    <property type="entry name" value="COMT-like"/>
</dbReference>
<dbReference type="PANTHER" id="PTHR43712">
    <property type="entry name" value="PUTATIVE (AFU_ORTHOLOGUE AFUA_4G14580)-RELATED"/>
    <property type="match status" value="1"/>
</dbReference>
<evidence type="ECO:0000256" key="2">
    <source>
        <dbReference type="ARBA" id="ARBA00022679"/>
    </source>
</evidence>
<evidence type="ECO:0000313" key="8">
    <source>
        <dbReference type="Proteomes" id="UP000183413"/>
    </source>
</evidence>
<dbReference type="Gene3D" id="1.10.10.10">
    <property type="entry name" value="Winged helix-like DNA-binding domain superfamily/Winged helix DNA-binding domain"/>
    <property type="match status" value="1"/>
</dbReference>
<dbReference type="PIRSF" id="PIRSF005739">
    <property type="entry name" value="O-mtase"/>
    <property type="match status" value="1"/>
</dbReference>
<dbReference type="InterPro" id="IPR029063">
    <property type="entry name" value="SAM-dependent_MTases_sf"/>
</dbReference>
<reference evidence="7 8" key="1">
    <citation type="submission" date="2016-10" db="EMBL/GenBank/DDBJ databases">
        <authorList>
            <person name="de Groot N.N."/>
        </authorList>
    </citation>
    <scope>NUCLEOTIDE SEQUENCE [LARGE SCALE GENOMIC DNA]</scope>
    <source>
        <strain evidence="7 8">DSM 43067</strain>
    </source>
</reference>
<proteinExistence type="predicted"/>
<gene>
    <name evidence="7" type="ORF">SAMN04489713_115181</name>
</gene>
<dbReference type="Pfam" id="PF00891">
    <property type="entry name" value="Methyltransf_2"/>
    <property type="match status" value="1"/>
</dbReference>
<dbReference type="GO" id="GO:0032259">
    <property type="term" value="P:methylation"/>
    <property type="evidence" value="ECO:0007669"/>
    <property type="project" value="UniProtKB-KW"/>
</dbReference>
<dbReference type="AlphaFoldDB" id="A0A1I5RN86"/>
<dbReference type="GO" id="GO:0008171">
    <property type="term" value="F:O-methyltransferase activity"/>
    <property type="evidence" value="ECO:0007669"/>
    <property type="project" value="InterPro"/>
</dbReference>
<dbReference type="InParanoid" id="A0A1I5RN86"/>
<keyword evidence="3" id="KW-0949">S-adenosyl-L-methionine</keyword>
<keyword evidence="1 7" id="KW-0489">Methyltransferase</keyword>
<evidence type="ECO:0000259" key="5">
    <source>
        <dbReference type="Pfam" id="PF00891"/>
    </source>
</evidence>
<evidence type="ECO:0000256" key="1">
    <source>
        <dbReference type="ARBA" id="ARBA00022603"/>
    </source>
</evidence>